<dbReference type="PANTHER" id="PTHR30346">
    <property type="entry name" value="TRANSCRIPTIONAL DUAL REGULATOR HCAR-RELATED"/>
    <property type="match status" value="1"/>
</dbReference>
<dbReference type="AlphaFoldDB" id="A0A0D6P6S7"/>
<dbReference type="InterPro" id="IPR005119">
    <property type="entry name" value="LysR_subst-bd"/>
</dbReference>
<keyword evidence="2" id="KW-0805">Transcription regulation</keyword>
<evidence type="ECO:0000259" key="5">
    <source>
        <dbReference type="Pfam" id="PF03466"/>
    </source>
</evidence>
<accession>A0A0D6P6S7</accession>
<evidence type="ECO:0000256" key="3">
    <source>
        <dbReference type="ARBA" id="ARBA00023125"/>
    </source>
</evidence>
<comment type="caution">
    <text evidence="6">The sequence shown here is derived from an EMBL/GenBank/DDBJ whole genome shotgun (WGS) entry which is preliminary data.</text>
</comment>
<dbReference type="EMBL" id="BANB01000222">
    <property type="protein sequence ID" value="GAN77046.1"/>
    <property type="molecule type" value="Genomic_DNA"/>
</dbReference>
<dbReference type="SUPFAM" id="SSF53850">
    <property type="entry name" value="Periplasmic binding protein-like II"/>
    <property type="match status" value="1"/>
</dbReference>
<keyword evidence="4" id="KW-0804">Transcription</keyword>
<dbReference type="PANTHER" id="PTHR30346:SF0">
    <property type="entry name" value="HCA OPERON TRANSCRIPTIONAL ACTIVATOR HCAR"/>
    <property type="match status" value="1"/>
</dbReference>
<keyword evidence="7" id="KW-1185">Reference proteome</keyword>
<feature type="domain" description="LysR substrate-binding" evidence="5">
    <location>
        <begin position="10"/>
        <end position="147"/>
    </location>
</feature>
<dbReference type="Gene3D" id="3.40.190.10">
    <property type="entry name" value="Periplasmic binding protein-like II"/>
    <property type="match status" value="2"/>
</dbReference>
<dbReference type="GO" id="GO:0003677">
    <property type="term" value="F:DNA binding"/>
    <property type="evidence" value="ECO:0007669"/>
    <property type="project" value="UniProtKB-KW"/>
</dbReference>
<organism evidence="6 7">
    <name type="scientific">Acidisphaera rubrifaciens HS-AP3</name>
    <dbReference type="NCBI Taxonomy" id="1231350"/>
    <lineage>
        <taxon>Bacteria</taxon>
        <taxon>Pseudomonadati</taxon>
        <taxon>Pseudomonadota</taxon>
        <taxon>Alphaproteobacteria</taxon>
        <taxon>Acetobacterales</taxon>
        <taxon>Acetobacteraceae</taxon>
        <taxon>Acidisphaera</taxon>
    </lineage>
</organism>
<protein>
    <submittedName>
        <fullName evidence="6">Transcriptional regulator</fullName>
    </submittedName>
</protein>
<dbReference type="GO" id="GO:0032993">
    <property type="term" value="C:protein-DNA complex"/>
    <property type="evidence" value="ECO:0007669"/>
    <property type="project" value="TreeGrafter"/>
</dbReference>
<evidence type="ECO:0000313" key="7">
    <source>
        <dbReference type="Proteomes" id="UP000032680"/>
    </source>
</evidence>
<evidence type="ECO:0000256" key="4">
    <source>
        <dbReference type="ARBA" id="ARBA00023163"/>
    </source>
</evidence>
<reference evidence="6 7" key="1">
    <citation type="submission" date="2012-11" db="EMBL/GenBank/DDBJ databases">
        <title>Whole genome sequence of Acidisphaera rubrifaciens HS-AP3.</title>
        <authorList>
            <person name="Azuma Y."/>
            <person name="Higashiura N."/>
            <person name="Hirakawa H."/>
            <person name="Matsushita K."/>
        </authorList>
    </citation>
    <scope>NUCLEOTIDE SEQUENCE [LARGE SCALE GENOMIC DNA]</scope>
    <source>
        <strain evidence="6 7">HS-AP3</strain>
    </source>
</reference>
<dbReference type="GO" id="GO:0003700">
    <property type="term" value="F:DNA-binding transcription factor activity"/>
    <property type="evidence" value="ECO:0007669"/>
    <property type="project" value="TreeGrafter"/>
</dbReference>
<gene>
    <name evidence="6" type="ORF">Asru_0222_04</name>
</gene>
<sequence length="166" mass="19023">MLVSNLENRQALLSHIMVHSTRRLWLPHRHRLMRQDIITLHDVAREPYIQLLIDDAPDSTAAYWRAHDAAPRITVRTQSVEAVRSLIAHGHGVTILSDMMYRPWSLEGDRIEVREIAATIPALTTGIVWPRLRALSSESRAFVDFCRLESTGTLPEARRAMPTERE</sequence>
<evidence type="ECO:0000313" key="6">
    <source>
        <dbReference type="EMBL" id="GAN77046.1"/>
    </source>
</evidence>
<proteinExistence type="inferred from homology"/>
<comment type="similarity">
    <text evidence="1">Belongs to the LysR transcriptional regulatory family.</text>
</comment>
<evidence type="ECO:0000256" key="2">
    <source>
        <dbReference type="ARBA" id="ARBA00023015"/>
    </source>
</evidence>
<keyword evidence="3" id="KW-0238">DNA-binding</keyword>
<evidence type="ECO:0000256" key="1">
    <source>
        <dbReference type="ARBA" id="ARBA00009437"/>
    </source>
</evidence>
<dbReference type="OrthoDB" id="9815174at2"/>
<name>A0A0D6P6S7_9PROT</name>
<dbReference type="Pfam" id="PF03466">
    <property type="entry name" value="LysR_substrate"/>
    <property type="match status" value="1"/>
</dbReference>
<dbReference type="Proteomes" id="UP000032680">
    <property type="component" value="Unassembled WGS sequence"/>
</dbReference>